<evidence type="ECO:0000256" key="3">
    <source>
        <dbReference type="ARBA" id="ARBA00022741"/>
    </source>
</evidence>
<keyword evidence="6 7" id="KW-0472">Membrane</keyword>
<dbReference type="InterPro" id="IPR014216">
    <property type="entry name" value="ABC_transptr_CydD"/>
</dbReference>
<dbReference type="CDD" id="cd18584">
    <property type="entry name" value="ABC_6TM_AarD_CydD"/>
    <property type="match status" value="1"/>
</dbReference>
<evidence type="ECO:0000313" key="10">
    <source>
        <dbReference type="EMBL" id="VYT11594.1"/>
    </source>
</evidence>
<feature type="domain" description="ABC transporter" evidence="8">
    <location>
        <begin position="343"/>
        <end position="568"/>
    </location>
</feature>
<keyword evidence="5 7" id="KW-1133">Transmembrane helix</keyword>
<evidence type="ECO:0000256" key="2">
    <source>
        <dbReference type="ARBA" id="ARBA00022692"/>
    </source>
</evidence>
<dbReference type="InterPro" id="IPR039421">
    <property type="entry name" value="Type_1_exporter"/>
</dbReference>
<dbReference type="Pfam" id="PF00005">
    <property type="entry name" value="ABC_tran"/>
    <property type="match status" value="1"/>
</dbReference>
<dbReference type="PROSITE" id="PS50929">
    <property type="entry name" value="ABC_TM1F"/>
    <property type="match status" value="1"/>
</dbReference>
<accession>A0A6N2TZL0</accession>
<dbReference type="PANTHER" id="PTHR24221">
    <property type="entry name" value="ATP-BINDING CASSETTE SUB-FAMILY B"/>
    <property type="match status" value="1"/>
</dbReference>
<protein>
    <submittedName>
        <fullName evidence="10">ATP-binding/permease protein CydD</fullName>
    </submittedName>
</protein>
<feature type="transmembrane region" description="Helical" evidence="7">
    <location>
        <begin position="20"/>
        <end position="41"/>
    </location>
</feature>
<dbReference type="SUPFAM" id="SSF52540">
    <property type="entry name" value="P-loop containing nucleoside triphosphate hydrolases"/>
    <property type="match status" value="1"/>
</dbReference>
<evidence type="ECO:0000256" key="1">
    <source>
        <dbReference type="ARBA" id="ARBA00004651"/>
    </source>
</evidence>
<dbReference type="EMBL" id="CACRSM010000003">
    <property type="protein sequence ID" value="VYT11594.1"/>
    <property type="molecule type" value="Genomic_DNA"/>
</dbReference>
<dbReference type="InterPro" id="IPR003439">
    <property type="entry name" value="ABC_transporter-like_ATP-bd"/>
</dbReference>
<feature type="transmembrane region" description="Helical" evidence="7">
    <location>
        <begin position="131"/>
        <end position="154"/>
    </location>
</feature>
<dbReference type="GO" id="GO:0016887">
    <property type="term" value="F:ATP hydrolysis activity"/>
    <property type="evidence" value="ECO:0007669"/>
    <property type="project" value="InterPro"/>
</dbReference>
<dbReference type="InterPro" id="IPR036640">
    <property type="entry name" value="ABC1_TM_sf"/>
</dbReference>
<gene>
    <name evidence="10" type="primary">cydD</name>
    <name evidence="10" type="ORF">AOLFYP35_01600</name>
</gene>
<dbReference type="Gene3D" id="3.40.50.300">
    <property type="entry name" value="P-loop containing nucleotide triphosphate hydrolases"/>
    <property type="match status" value="1"/>
</dbReference>
<feature type="transmembrane region" description="Helical" evidence="7">
    <location>
        <begin position="239"/>
        <end position="260"/>
    </location>
</feature>
<feature type="transmembrane region" description="Helical" evidence="7">
    <location>
        <begin position="160"/>
        <end position="178"/>
    </location>
</feature>
<name>A0A6N2TZL0_9ACTO</name>
<keyword evidence="2 7" id="KW-0812">Transmembrane</keyword>
<dbReference type="Pfam" id="PF00664">
    <property type="entry name" value="ABC_membrane"/>
    <property type="match status" value="1"/>
</dbReference>
<dbReference type="InterPro" id="IPR003593">
    <property type="entry name" value="AAA+_ATPase"/>
</dbReference>
<feature type="domain" description="ABC transmembrane type-1" evidence="9">
    <location>
        <begin position="20"/>
        <end position="302"/>
    </location>
</feature>
<evidence type="ECO:0000256" key="5">
    <source>
        <dbReference type="ARBA" id="ARBA00022989"/>
    </source>
</evidence>
<evidence type="ECO:0000256" key="6">
    <source>
        <dbReference type="ARBA" id="ARBA00023136"/>
    </source>
</evidence>
<keyword evidence="4 10" id="KW-0067">ATP-binding</keyword>
<dbReference type="SMART" id="SM00382">
    <property type="entry name" value="AAA"/>
    <property type="match status" value="1"/>
</dbReference>
<proteinExistence type="predicted"/>
<dbReference type="GO" id="GO:0140359">
    <property type="term" value="F:ABC-type transporter activity"/>
    <property type="evidence" value="ECO:0007669"/>
    <property type="project" value="InterPro"/>
</dbReference>
<dbReference type="PANTHER" id="PTHR24221:SF590">
    <property type="entry name" value="COMPONENT LINKED WITH THE ASSEMBLY OF CYTOCHROME' TRANSPORT TRANSMEMBRANE ATP-BINDING PROTEIN ABC TRANSPORTER CYDD-RELATED"/>
    <property type="match status" value="1"/>
</dbReference>
<dbReference type="GO" id="GO:0005886">
    <property type="term" value="C:plasma membrane"/>
    <property type="evidence" value="ECO:0007669"/>
    <property type="project" value="UniProtKB-SubCell"/>
</dbReference>
<feature type="transmembrane region" description="Helical" evidence="7">
    <location>
        <begin position="61"/>
        <end position="81"/>
    </location>
</feature>
<dbReference type="InterPro" id="IPR011527">
    <property type="entry name" value="ABC1_TM_dom"/>
</dbReference>
<keyword evidence="3" id="KW-0547">Nucleotide-binding</keyword>
<evidence type="ECO:0000259" key="8">
    <source>
        <dbReference type="PROSITE" id="PS50893"/>
    </source>
</evidence>
<dbReference type="InterPro" id="IPR027417">
    <property type="entry name" value="P-loop_NTPase"/>
</dbReference>
<comment type="subcellular location">
    <subcellularLocation>
        <location evidence="1">Cell membrane</location>
        <topology evidence="1">Multi-pass membrane protein</topology>
    </subcellularLocation>
</comment>
<dbReference type="AlphaFoldDB" id="A0A6N2TZL0"/>
<evidence type="ECO:0000256" key="7">
    <source>
        <dbReference type="SAM" id="Phobius"/>
    </source>
</evidence>
<dbReference type="SUPFAM" id="SSF90123">
    <property type="entry name" value="ABC transporter transmembrane region"/>
    <property type="match status" value="1"/>
</dbReference>
<dbReference type="Gene3D" id="1.20.1560.10">
    <property type="entry name" value="ABC transporter type 1, transmembrane domain"/>
    <property type="match status" value="1"/>
</dbReference>
<dbReference type="GO" id="GO:0042883">
    <property type="term" value="P:cysteine transport"/>
    <property type="evidence" value="ECO:0007669"/>
    <property type="project" value="InterPro"/>
</dbReference>
<dbReference type="PROSITE" id="PS50893">
    <property type="entry name" value="ABC_TRANSPORTER_2"/>
    <property type="match status" value="1"/>
</dbReference>
<dbReference type="NCBIfam" id="TIGR02857">
    <property type="entry name" value="CydD"/>
    <property type="match status" value="1"/>
</dbReference>
<evidence type="ECO:0000256" key="4">
    <source>
        <dbReference type="ARBA" id="ARBA00022840"/>
    </source>
</evidence>
<sequence>MRPLDPRLLKYASSARRHIILISLLGIVTAVLVIAQTLALSAALSPAVTSGASLAQVRTPLLLLVAIVIVRAAVIGVREALGHRAADRTIRELRGRVLTHISNLGPRWRATHGSEASTLLSRGLTDLSPYFVDYLPQLVLTATVTPLALATILFLDFWSAFIAAIVVPLIPIFMALIGRFTQSASAEKLETMQSLGAQMLDLIAGLPTLRALGRESAPRAHLESLSRSNTRATMSTLRIAFLSGAVLEFLSTLCVALVAVEVGFRMVFGHVSLFTGLAVIMLAPEVFEPLRQVGAQFHASANGVAAAERAFEILETPIPSLGEDSEDEDFQDDDGIDWSSGAFSLRNLSIEARGTWAPAGLNADILPGTLSVLAGPSGSGKTSTIYALMRLLPIQRGHLMVCTREGEEIPLRNVPKEKLWEAITWVPQHPSLLPGSLREQLPPATDEELEAAAALCGFSEVLDTLPKRWDTQIGQDGAGLSVGQRQRFALTRALLARTPIVILDEPTAHLDAVSEEIVLKAMEALRKKGRTVIAIAHRQALIDAADQVIKVHSRVKDQAELAEVGGEQ</sequence>
<reference evidence="10" key="1">
    <citation type="submission" date="2019-11" db="EMBL/GenBank/DDBJ databases">
        <authorList>
            <person name="Feng L."/>
        </authorList>
    </citation>
    <scope>NUCLEOTIDE SEQUENCE</scope>
    <source>
        <strain evidence="10">AodontolyticusLFYP35</strain>
    </source>
</reference>
<dbReference type="GO" id="GO:0005524">
    <property type="term" value="F:ATP binding"/>
    <property type="evidence" value="ECO:0007669"/>
    <property type="project" value="UniProtKB-KW"/>
</dbReference>
<organism evidence="10">
    <name type="scientific">Schaalia odontolytica</name>
    <dbReference type="NCBI Taxonomy" id="1660"/>
    <lineage>
        <taxon>Bacteria</taxon>
        <taxon>Bacillati</taxon>
        <taxon>Actinomycetota</taxon>
        <taxon>Actinomycetes</taxon>
        <taxon>Actinomycetales</taxon>
        <taxon>Actinomycetaceae</taxon>
        <taxon>Schaalia</taxon>
    </lineage>
</organism>
<evidence type="ECO:0000259" key="9">
    <source>
        <dbReference type="PROSITE" id="PS50929"/>
    </source>
</evidence>